<dbReference type="InterPro" id="IPR008969">
    <property type="entry name" value="CarboxyPept-like_regulatory"/>
</dbReference>
<dbReference type="Proteomes" id="UP000199029">
    <property type="component" value="Unassembled WGS sequence"/>
</dbReference>
<proteinExistence type="predicted"/>
<evidence type="ECO:0000313" key="2">
    <source>
        <dbReference type="Proteomes" id="UP000199029"/>
    </source>
</evidence>
<evidence type="ECO:0000313" key="1">
    <source>
        <dbReference type="EMBL" id="SFQ72815.1"/>
    </source>
</evidence>
<dbReference type="OrthoDB" id="1223654at2"/>
<dbReference type="EMBL" id="FOXS01000006">
    <property type="protein sequence ID" value="SFQ72815.1"/>
    <property type="molecule type" value="Genomic_DNA"/>
</dbReference>
<dbReference type="AlphaFoldDB" id="A0A1I6AVT1"/>
<gene>
    <name evidence="1" type="ORF">SAMN04515668_3951</name>
</gene>
<name>A0A1I6AVT1_HYMAR</name>
<dbReference type="SUPFAM" id="SSF49464">
    <property type="entry name" value="Carboxypeptidase regulatory domain-like"/>
    <property type="match status" value="1"/>
</dbReference>
<dbReference type="Gene3D" id="2.60.40.1120">
    <property type="entry name" value="Carboxypeptidase-like, regulatory domain"/>
    <property type="match status" value="1"/>
</dbReference>
<dbReference type="Pfam" id="PF13715">
    <property type="entry name" value="CarbopepD_reg_2"/>
    <property type="match status" value="1"/>
</dbReference>
<reference evidence="2" key="1">
    <citation type="submission" date="2016-10" db="EMBL/GenBank/DDBJ databases">
        <authorList>
            <person name="Varghese N."/>
            <person name="Submissions S."/>
        </authorList>
    </citation>
    <scope>NUCLEOTIDE SEQUENCE [LARGE SCALE GENOMIC DNA]</scope>
    <source>
        <strain evidence="2">OR362-8,ATCC BAA-1266,JCM 13504</strain>
    </source>
</reference>
<protein>
    <submittedName>
        <fullName evidence="1">CarboxypepD_reg-like domain-containing protein</fullName>
    </submittedName>
</protein>
<keyword evidence="2" id="KW-1185">Reference proteome</keyword>
<dbReference type="RefSeq" id="WP_092677409.1">
    <property type="nucleotide sequence ID" value="NZ_FOXS01000006.1"/>
</dbReference>
<organism evidence="1 2">
    <name type="scientific">Hymenobacter arizonensis</name>
    <name type="common">Siccationidurans arizonensis</name>
    <dbReference type="NCBI Taxonomy" id="1227077"/>
    <lineage>
        <taxon>Bacteria</taxon>
        <taxon>Pseudomonadati</taxon>
        <taxon>Bacteroidota</taxon>
        <taxon>Cytophagia</taxon>
        <taxon>Cytophagales</taxon>
        <taxon>Hymenobacteraceae</taxon>
        <taxon>Hymenobacter</taxon>
    </lineage>
</organism>
<dbReference type="STRING" id="1227077.SAMN04515668_3951"/>
<sequence>MRLLRFCFLLGLVLIVGHAALAQGRLSGVVLDSVTRQPLAFASVFLANTTLGATTTEQGQFVFPSVPAGTYDVVGSYVGYRLAKQAVVVGAAPQQLTLQLAPSANRLAEVVVRPNPNRASDYQKFVELFLGRTSFSRQCRIRNPDDVLVDFDPAERELTASAYKFVLVDNQALGYRIKYFGLRFSCNFKKSVVTFYGEPAFEEMKARSARQQRVWEANRAKAYRGSLTHFLKSVHDNQVTSEGFLVQKLRIVPNRRYPRADSLRRELVRSRRNILTAAENDSLARWTKEPNAFSMLYTAPRPIDSLRRVSADGAQVFLRFTDNLQVSYLRESPDPLYRVQSNSLTEPAVAPPTGRQVSLLVLMTREMEIQPNGHLVNPLAVFTDEYWGFEKMGEFLPLNYQPPTTGPSPQPPTQ</sequence>
<accession>A0A1I6AVT1</accession>